<evidence type="ECO:0000256" key="1">
    <source>
        <dbReference type="SAM" id="MobiDB-lite"/>
    </source>
</evidence>
<feature type="region of interest" description="Disordered" evidence="1">
    <location>
        <begin position="80"/>
        <end position="102"/>
    </location>
</feature>
<keyword evidence="3" id="KW-1185">Reference proteome</keyword>
<evidence type="ECO:0000313" key="2">
    <source>
        <dbReference type="EMBL" id="KZO92123.1"/>
    </source>
</evidence>
<reference evidence="2 3" key="1">
    <citation type="journal article" date="2016" name="Mol. Biol. Evol.">
        <title>Comparative Genomics of Early-Diverging Mushroom-Forming Fungi Provides Insights into the Origins of Lignocellulose Decay Capabilities.</title>
        <authorList>
            <person name="Nagy L.G."/>
            <person name="Riley R."/>
            <person name="Tritt A."/>
            <person name="Adam C."/>
            <person name="Daum C."/>
            <person name="Floudas D."/>
            <person name="Sun H."/>
            <person name="Yadav J.S."/>
            <person name="Pangilinan J."/>
            <person name="Larsson K.H."/>
            <person name="Matsuura K."/>
            <person name="Barry K."/>
            <person name="Labutti K."/>
            <person name="Kuo R."/>
            <person name="Ohm R.A."/>
            <person name="Bhattacharya S.S."/>
            <person name="Shirouzu T."/>
            <person name="Yoshinaga Y."/>
            <person name="Martin F.M."/>
            <person name="Grigoriev I.V."/>
            <person name="Hibbett D.S."/>
        </authorList>
    </citation>
    <scope>NUCLEOTIDE SEQUENCE [LARGE SCALE GENOMIC DNA]</scope>
    <source>
        <strain evidence="2 3">TUFC12733</strain>
    </source>
</reference>
<dbReference type="AlphaFoldDB" id="A0A167HYW8"/>
<accession>A0A167HYW8</accession>
<dbReference type="Proteomes" id="UP000076738">
    <property type="component" value="Unassembled WGS sequence"/>
</dbReference>
<proteinExistence type="predicted"/>
<gene>
    <name evidence="2" type="ORF">CALVIDRAFT_319033</name>
</gene>
<evidence type="ECO:0000313" key="3">
    <source>
        <dbReference type="Proteomes" id="UP000076738"/>
    </source>
</evidence>
<dbReference type="EMBL" id="KV417314">
    <property type="protein sequence ID" value="KZO92123.1"/>
    <property type="molecule type" value="Genomic_DNA"/>
</dbReference>
<name>A0A167HYW8_CALVF</name>
<sequence length="149" mass="16286">MGYPGTPCVSAVCQKLPGSRNHHGPMITHMMSLHPESGSFAPIERTSAPHLRRPGFHLPDCMHPPSRLLLSWRVAPSTHDSLPTPDNLQGATSGLSDQSGPHHPVRHFTLRWPRCQLDTPAHSLSVTSAPLLRDLQAPVLPSDARAIWV</sequence>
<feature type="compositionally biased region" description="Polar residues" evidence="1">
    <location>
        <begin position="80"/>
        <end position="99"/>
    </location>
</feature>
<protein>
    <submittedName>
        <fullName evidence="2">Uncharacterized protein</fullName>
    </submittedName>
</protein>
<organism evidence="2 3">
    <name type="scientific">Calocera viscosa (strain TUFC12733)</name>
    <dbReference type="NCBI Taxonomy" id="1330018"/>
    <lineage>
        <taxon>Eukaryota</taxon>
        <taxon>Fungi</taxon>
        <taxon>Dikarya</taxon>
        <taxon>Basidiomycota</taxon>
        <taxon>Agaricomycotina</taxon>
        <taxon>Dacrymycetes</taxon>
        <taxon>Dacrymycetales</taxon>
        <taxon>Dacrymycetaceae</taxon>
        <taxon>Calocera</taxon>
    </lineage>
</organism>